<dbReference type="PANTHER" id="PTHR21256:SF2">
    <property type="entry name" value="HISTIDINE BIOSYNTHESIS TRIFUNCTIONAL PROTEIN"/>
    <property type="match status" value="1"/>
</dbReference>
<dbReference type="FunFam" id="3.40.50.1980:FF:000001">
    <property type="entry name" value="Histidinol dehydrogenase"/>
    <property type="match status" value="1"/>
</dbReference>
<dbReference type="SUPFAM" id="SSF53720">
    <property type="entry name" value="ALDH-like"/>
    <property type="match status" value="1"/>
</dbReference>
<evidence type="ECO:0000256" key="8">
    <source>
        <dbReference type="PIRSR" id="PIRSR000099-2"/>
    </source>
</evidence>
<evidence type="ECO:0000313" key="13">
    <source>
        <dbReference type="Proteomes" id="UP000008139"/>
    </source>
</evidence>
<evidence type="ECO:0000256" key="11">
    <source>
        <dbReference type="RuleBase" id="RU004175"/>
    </source>
</evidence>
<dbReference type="InterPro" id="IPR012131">
    <property type="entry name" value="Hstdl_DH"/>
</dbReference>
<dbReference type="GO" id="GO:0004399">
    <property type="term" value="F:histidinol dehydrogenase activity"/>
    <property type="evidence" value="ECO:0007669"/>
    <property type="project" value="UniProtKB-UniRule"/>
</dbReference>
<evidence type="ECO:0000256" key="10">
    <source>
        <dbReference type="PIRSR" id="PIRSR000099-4"/>
    </source>
</evidence>
<feature type="binding site" evidence="5 9">
    <location>
        <position position="255"/>
    </location>
    <ligand>
        <name>substrate</name>
    </ligand>
</feature>
<feature type="binding site" evidence="5 9">
    <location>
        <position position="415"/>
    </location>
    <ligand>
        <name>substrate</name>
    </ligand>
</feature>
<dbReference type="HOGENOM" id="CLU_006732_3_3_7"/>
<dbReference type="PIRSF" id="PIRSF000099">
    <property type="entry name" value="Histidinol_dh"/>
    <property type="match status" value="1"/>
</dbReference>
<dbReference type="EMBL" id="CP002606">
    <property type="protein sequence ID" value="AEA34447.1"/>
    <property type="molecule type" value="Genomic_DNA"/>
</dbReference>
<keyword evidence="4 5" id="KW-0560">Oxidoreductase</keyword>
<evidence type="ECO:0000256" key="7">
    <source>
        <dbReference type="PIRSR" id="PIRSR000099-1"/>
    </source>
</evidence>
<dbReference type="CDD" id="cd06572">
    <property type="entry name" value="Histidinol_dh"/>
    <property type="match status" value="1"/>
</dbReference>
<dbReference type="HAMAP" id="MF_01024">
    <property type="entry name" value="HisD"/>
    <property type="match status" value="1"/>
</dbReference>
<reference evidence="12 13" key="1">
    <citation type="journal article" date="2011" name="Stand. Genomic Sci.">
        <title>Complete genome sequence of the thermophilic sulfur-reducer Hippea maritima type strain (MH(2)).</title>
        <authorList>
            <person name="Huntemann M."/>
            <person name="Lu M."/>
            <person name="Nolan M."/>
            <person name="Lapidus A."/>
            <person name="Lucas S."/>
            <person name="Hammon N."/>
            <person name="Deshpande S."/>
            <person name="Cheng J.F."/>
            <person name="Tapia R."/>
            <person name="Han C."/>
            <person name="Goodwin L."/>
            <person name="Pitluck S."/>
            <person name="Liolios K."/>
            <person name="Pagani I."/>
            <person name="Ivanova N."/>
            <person name="Ovchinikova G."/>
            <person name="Pati A."/>
            <person name="Chen A."/>
            <person name="Palaniappan K."/>
            <person name="Land M."/>
            <person name="Hauser L."/>
            <person name="Jeffries C.D."/>
            <person name="Detter J.C."/>
            <person name="Brambilla E.M."/>
            <person name="Rohde M."/>
            <person name="Spring S."/>
            <person name="Goker M."/>
            <person name="Woyke T."/>
            <person name="Bristow J."/>
            <person name="Eisen J.A."/>
            <person name="Markowitz V."/>
            <person name="Hugenholtz P."/>
            <person name="Kyrpides N.C."/>
            <person name="Klenk H.P."/>
            <person name="Mavromatis K."/>
        </authorList>
    </citation>
    <scope>NUCLEOTIDE SEQUENCE [LARGE SCALE GENOMIC DNA]</scope>
    <source>
        <strain evidence="13">ATCC 700847 / DSM 10411 / MH2</strain>
    </source>
</reference>
<dbReference type="PANTHER" id="PTHR21256">
    <property type="entry name" value="HISTIDINOL DEHYDROGENASE HDH"/>
    <property type="match status" value="1"/>
</dbReference>
<dbReference type="PRINTS" id="PR00083">
    <property type="entry name" value="HOLDHDRGNASE"/>
</dbReference>
<gene>
    <name evidence="5" type="primary">hisD</name>
    <name evidence="12" type="ordered locus">Hipma_1491</name>
</gene>
<feature type="binding site" evidence="5 8">
    <location>
        <position position="126"/>
    </location>
    <ligand>
        <name>NAD(+)</name>
        <dbReference type="ChEBI" id="CHEBI:57540"/>
    </ligand>
</feature>
<dbReference type="eggNOG" id="COG0141">
    <property type="taxonomic scope" value="Bacteria"/>
</dbReference>
<feature type="binding site" evidence="5 10">
    <location>
        <position position="258"/>
    </location>
    <ligand>
        <name>Zn(2+)</name>
        <dbReference type="ChEBI" id="CHEBI:29105"/>
    </ligand>
</feature>
<dbReference type="Proteomes" id="UP000008139">
    <property type="component" value="Chromosome"/>
</dbReference>
<name>F2LTS1_HIPMA</name>
<dbReference type="GO" id="GO:0000105">
    <property type="term" value="P:L-histidine biosynthetic process"/>
    <property type="evidence" value="ECO:0007669"/>
    <property type="project" value="UniProtKB-UniRule"/>
</dbReference>
<comment type="pathway">
    <text evidence="5">Amino-acid biosynthesis; L-histidine biosynthesis; L-histidine from 5-phospho-alpha-D-ribose 1-diphosphate: step 9/9.</text>
</comment>
<dbReference type="OrthoDB" id="9805269at2"/>
<feature type="binding site" evidence="5 9">
    <location>
        <position position="233"/>
    </location>
    <ligand>
        <name>substrate</name>
    </ligand>
</feature>
<dbReference type="Pfam" id="PF00815">
    <property type="entry name" value="Histidinol_dh"/>
    <property type="match status" value="1"/>
</dbReference>
<protein>
    <recommendedName>
        <fullName evidence="5">Histidinol dehydrogenase</fullName>
        <shortName evidence="5">HDH</shortName>
        <ecNumber evidence="5">1.1.1.23</ecNumber>
    </recommendedName>
</protein>
<evidence type="ECO:0000256" key="6">
    <source>
        <dbReference type="PIRNR" id="PIRNR000099"/>
    </source>
</evidence>
<feature type="binding site" evidence="5 8">
    <location>
        <position position="210"/>
    </location>
    <ligand>
        <name>NAD(+)</name>
        <dbReference type="ChEBI" id="CHEBI:57540"/>
    </ligand>
</feature>
<reference evidence="13" key="2">
    <citation type="submission" date="2011-03" db="EMBL/GenBank/DDBJ databases">
        <title>The complete genome of Hippea maritima DSM 10411.</title>
        <authorList>
            <consortium name="US DOE Joint Genome Institute (JGI-PGF)"/>
            <person name="Lucas S."/>
            <person name="Copeland A."/>
            <person name="Lapidus A."/>
            <person name="Bruce D."/>
            <person name="Goodwin L."/>
            <person name="Pitluck S."/>
            <person name="Peters L."/>
            <person name="Kyrpides N."/>
            <person name="Mavromatis K."/>
            <person name="Pagani I."/>
            <person name="Ivanova N."/>
            <person name="Mikhailova N."/>
            <person name="Lu M."/>
            <person name="Detter J.C."/>
            <person name="Tapia R."/>
            <person name="Han C."/>
            <person name="Land M."/>
            <person name="Hauser L."/>
            <person name="Markowitz V."/>
            <person name="Cheng J.-F."/>
            <person name="Hugenholtz P."/>
            <person name="Woyke T."/>
            <person name="Wu D."/>
            <person name="Spring S."/>
            <person name="Schroeder M."/>
            <person name="Brambilla E."/>
            <person name="Klenk H.-P."/>
            <person name="Eisen J.A."/>
        </authorList>
    </citation>
    <scope>NUCLEOTIDE SEQUENCE [LARGE SCALE GENOMIC DNA]</scope>
    <source>
        <strain evidence="13">ATCC 700847 / DSM 10411 / MH2</strain>
    </source>
</reference>
<organism evidence="12 13">
    <name type="scientific">Hippea maritima (strain ATCC 700847 / DSM 10411 / MH2)</name>
    <dbReference type="NCBI Taxonomy" id="760142"/>
    <lineage>
        <taxon>Bacteria</taxon>
        <taxon>Pseudomonadati</taxon>
        <taxon>Campylobacterota</taxon>
        <taxon>Desulfurellia</taxon>
        <taxon>Desulfurellales</taxon>
        <taxon>Hippeaceae</taxon>
        <taxon>Hippea</taxon>
    </lineage>
</organism>
<keyword evidence="5" id="KW-0028">Amino-acid biosynthesis</keyword>
<accession>F2LTS1</accession>
<dbReference type="InParanoid" id="F2LTS1"/>
<dbReference type="AlphaFoldDB" id="F2LTS1"/>
<feature type="active site" description="Proton acceptor" evidence="5 7">
    <location>
        <position position="323"/>
    </location>
</feature>
<keyword evidence="2 5" id="KW-0479">Metal-binding</keyword>
<dbReference type="PROSITE" id="PS00611">
    <property type="entry name" value="HISOL_DEHYDROGENASE"/>
    <property type="match status" value="1"/>
</dbReference>
<feature type="active site" description="Proton acceptor" evidence="5 7">
    <location>
        <position position="322"/>
    </location>
</feature>
<dbReference type="KEGG" id="hmr:Hipma_1491"/>
<dbReference type="InterPro" id="IPR016161">
    <property type="entry name" value="Ald_DH/histidinol_DH"/>
</dbReference>
<dbReference type="GO" id="GO:0008270">
    <property type="term" value="F:zinc ion binding"/>
    <property type="evidence" value="ECO:0007669"/>
    <property type="project" value="UniProtKB-UniRule"/>
</dbReference>
<feature type="binding site" evidence="5 9">
    <location>
        <position position="323"/>
    </location>
    <ligand>
        <name>substrate</name>
    </ligand>
</feature>
<keyword evidence="5 8" id="KW-0520">NAD</keyword>
<evidence type="ECO:0000256" key="1">
    <source>
        <dbReference type="ARBA" id="ARBA00010178"/>
    </source>
</evidence>
<dbReference type="EC" id="1.1.1.23" evidence="5"/>
<dbReference type="GO" id="GO:0005829">
    <property type="term" value="C:cytosol"/>
    <property type="evidence" value="ECO:0007669"/>
    <property type="project" value="TreeGrafter"/>
</dbReference>
<evidence type="ECO:0000313" key="12">
    <source>
        <dbReference type="EMBL" id="AEA34447.1"/>
    </source>
</evidence>
<dbReference type="Gene3D" id="1.20.5.1300">
    <property type="match status" value="1"/>
</dbReference>
<dbReference type="RefSeq" id="WP_013682476.1">
    <property type="nucleotide sequence ID" value="NC_015318.1"/>
</dbReference>
<feature type="binding site" evidence="5 9">
    <location>
        <position position="356"/>
    </location>
    <ligand>
        <name>substrate</name>
    </ligand>
</feature>
<sequence length="427" mass="46888">MIEITNIDEIDIFRSFVDKRVLSFDGYEETVKQIITDVKNRGDDALFEYTRRFDKFDPEKEGISVEESEFNEAVKSIPSHHREIIECAADRIYKFHEVFKPKSSFIEEDGAILGVRITPIKKAGLYVPGGKAAYPSTALMTIIPAVVAGVEDIQVVTPSIGGKANPYVLFVAKMFGIKRVYKVGGAQAIAALAYSTQTVSKVDVIAGPGNIYVAVAKKLVFGDVSIDSVAGPSEVMVVADSSANPEYVARDLLSQAEHDELAGCFFVGLDKELTEKVEKRFIELANSNPRANITQKSKDNAVFVYTNDLKIAAELVDEASPEHLELHIERTYEFMNMLNNAGAIFMGEYSTEPIGDYVAGPNHTLPTASTARFFSPLSCDTFMKKSSIVHFSRSGFERVAKCASDFAEIEGLYAHKNAVDVRLDGGS</sequence>
<feature type="binding site" evidence="5 9">
    <location>
        <position position="410"/>
    </location>
    <ligand>
        <name>substrate</name>
    </ligand>
</feature>
<proteinExistence type="inferred from homology"/>
<evidence type="ECO:0000256" key="9">
    <source>
        <dbReference type="PIRSR" id="PIRSR000099-3"/>
    </source>
</evidence>
<dbReference type="FunCoup" id="F2LTS1">
    <property type="interactions" value="459"/>
</dbReference>
<comment type="catalytic activity">
    <reaction evidence="5">
        <text>L-histidinol + 2 NAD(+) + H2O = L-histidine + 2 NADH + 3 H(+)</text>
        <dbReference type="Rhea" id="RHEA:20641"/>
        <dbReference type="ChEBI" id="CHEBI:15377"/>
        <dbReference type="ChEBI" id="CHEBI:15378"/>
        <dbReference type="ChEBI" id="CHEBI:57540"/>
        <dbReference type="ChEBI" id="CHEBI:57595"/>
        <dbReference type="ChEBI" id="CHEBI:57699"/>
        <dbReference type="ChEBI" id="CHEBI:57945"/>
        <dbReference type="EC" id="1.1.1.23"/>
    </reaction>
</comment>
<dbReference type="UniPathway" id="UPA00031">
    <property type="reaction ID" value="UER00014"/>
</dbReference>
<keyword evidence="3 5" id="KW-0862">Zinc</keyword>
<dbReference type="Gene3D" id="3.40.50.1980">
    <property type="entry name" value="Nitrogenase molybdenum iron protein domain"/>
    <property type="match status" value="2"/>
</dbReference>
<evidence type="ECO:0000256" key="4">
    <source>
        <dbReference type="ARBA" id="ARBA00023002"/>
    </source>
</evidence>
<comment type="similarity">
    <text evidence="1 5 6 11">Belongs to the histidinol dehydrogenase family.</text>
</comment>
<keyword evidence="13" id="KW-1185">Reference proteome</keyword>
<comment type="cofactor">
    <cofactor evidence="5 10">
        <name>Zn(2+)</name>
        <dbReference type="ChEBI" id="CHEBI:29105"/>
    </cofactor>
    <text evidence="5 10">Binds 1 zinc ion per subunit.</text>
</comment>
<dbReference type="STRING" id="760142.Hipma_1491"/>
<dbReference type="NCBIfam" id="TIGR00069">
    <property type="entry name" value="hisD"/>
    <property type="match status" value="1"/>
</dbReference>
<feature type="binding site" evidence="5 10">
    <location>
        <position position="415"/>
    </location>
    <ligand>
        <name>Zn(2+)</name>
        <dbReference type="ChEBI" id="CHEBI:29105"/>
    </ligand>
</feature>
<keyword evidence="5" id="KW-0368">Histidine biosynthesis</keyword>
<dbReference type="FunFam" id="3.40.50.1980:FF:000026">
    <property type="entry name" value="Histidinol dehydrogenase"/>
    <property type="match status" value="1"/>
</dbReference>
<feature type="binding site" evidence="5 10">
    <location>
        <position position="356"/>
    </location>
    <ligand>
        <name>Zn(2+)</name>
        <dbReference type="ChEBI" id="CHEBI:29105"/>
    </ligand>
</feature>
<feature type="binding site" evidence="5 9">
    <location>
        <position position="258"/>
    </location>
    <ligand>
        <name>substrate</name>
    </ligand>
</feature>
<feature type="binding site" evidence="5 10">
    <location>
        <position position="255"/>
    </location>
    <ligand>
        <name>Zn(2+)</name>
        <dbReference type="ChEBI" id="CHEBI:29105"/>
    </ligand>
</feature>
<feature type="binding site" evidence="5 8">
    <location>
        <position position="187"/>
    </location>
    <ligand>
        <name>NAD(+)</name>
        <dbReference type="ChEBI" id="CHEBI:57540"/>
    </ligand>
</feature>
<comment type="function">
    <text evidence="5">Catalyzes the sequential NAD-dependent oxidations of L-histidinol to L-histidinaldehyde and then to L-histidine.</text>
</comment>
<evidence type="ECO:0000256" key="5">
    <source>
        <dbReference type="HAMAP-Rule" id="MF_01024"/>
    </source>
</evidence>
<evidence type="ECO:0000256" key="3">
    <source>
        <dbReference type="ARBA" id="ARBA00022833"/>
    </source>
</evidence>
<evidence type="ECO:0000256" key="2">
    <source>
        <dbReference type="ARBA" id="ARBA00022723"/>
    </source>
</evidence>
<dbReference type="InterPro" id="IPR022695">
    <property type="entry name" value="Histidinol_DH_monofunct"/>
</dbReference>
<dbReference type="InterPro" id="IPR001692">
    <property type="entry name" value="Histidinol_DH_CS"/>
</dbReference>
<dbReference type="GO" id="GO:0051287">
    <property type="term" value="F:NAD binding"/>
    <property type="evidence" value="ECO:0007669"/>
    <property type="project" value="InterPro"/>
</dbReference>